<gene>
    <name evidence="1" type="ORF">ATL45_6655</name>
    <name evidence="2" type="ORF">SAMN05421805_101337</name>
</gene>
<dbReference type="AlphaFoldDB" id="A0A1I4QZZ7"/>
<dbReference type="RefSeq" id="WP_093145871.1">
    <property type="nucleotide sequence ID" value="NZ_FOUP01000001.1"/>
</dbReference>
<dbReference type="Proteomes" id="UP000199398">
    <property type="component" value="Unassembled WGS sequence"/>
</dbReference>
<evidence type="ECO:0000313" key="3">
    <source>
        <dbReference type="Proteomes" id="UP000199398"/>
    </source>
</evidence>
<name>A0A1I4QZZ7_9PSEU</name>
<evidence type="ECO:0000313" key="4">
    <source>
        <dbReference type="Proteomes" id="UP000270697"/>
    </source>
</evidence>
<dbReference type="STRING" id="455193.SAMN05421805_101337"/>
<keyword evidence="4" id="KW-1185">Reference proteome</keyword>
<proteinExistence type="predicted"/>
<organism evidence="2 3">
    <name type="scientific">Saccharopolyspora antimicrobica</name>
    <dbReference type="NCBI Taxonomy" id="455193"/>
    <lineage>
        <taxon>Bacteria</taxon>
        <taxon>Bacillati</taxon>
        <taxon>Actinomycetota</taxon>
        <taxon>Actinomycetes</taxon>
        <taxon>Pseudonocardiales</taxon>
        <taxon>Pseudonocardiaceae</taxon>
        <taxon>Saccharopolyspora</taxon>
    </lineage>
</organism>
<evidence type="ECO:0000313" key="2">
    <source>
        <dbReference type="EMBL" id="SFM45598.1"/>
    </source>
</evidence>
<protein>
    <submittedName>
        <fullName evidence="2">Uncharacterized protein</fullName>
    </submittedName>
</protein>
<dbReference type="Proteomes" id="UP000270697">
    <property type="component" value="Unassembled WGS sequence"/>
</dbReference>
<reference evidence="1 4" key="2">
    <citation type="submission" date="2018-10" db="EMBL/GenBank/DDBJ databases">
        <title>Sequencing the genomes of 1000 actinobacteria strains.</title>
        <authorList>
            <person name="Klenk H.-P."/>
        </authorList>
    </citation>
    <scope>NUCLEOTIDE SEQUENCE [LARGE SCALE GENOMIC DNA]</scope>
    <source>
        <strain evidence="1 4">DSM 45119</strain>
    </source>
</reference>
<reference evidence="2 3" key="1">
    <citation type="submission" date="2016-10" db="EMBL/GenBank/DDBJ databases">
        <authorList>
            <person name="de Groot N.N."/>
        </authorList>
    </citation>
    <scope>NUCLEOTIDE SEQUENCE [LARGE SCALE GENOMIC DNA]</scope>
    <source>
        <strain evidence="2 3">CPCC 201259</strain>
    </source>
</reference>
<dbReference type="OrthoDB" id="3694904at2"/>
<dbReference type="EMBL" id="RBXX01000002">
    <property type="protein sequence ID" value="RKT88225.1"/>
    <property type="molecule type" value="Genomic_DNA"/>
</dbReference>
<evidence type="ECO:0000313" key="1">
    <source>
        <dbReference type="EMBL" id="RKT88225.1"/>
    </source>
</evidence>
<sequence>MYQQSPPSTALQLGTRSPHRPHVYRNLLLGTWICDQQGTRANPGPDTARTVHRTHSDAVRAATGLIPAPRLGVRPEDRACS</sequence>
<dbReference type="EMBL" id="FOUP01000001">
    <property type="protein sequence ID" value="SFM45598.1"/>
    <property type="molecule type" value="Genomic_DNA"/>
</dbReference>
<accession>A0A1I4QZZ7</accession>